<evidence type="ECO:0000313" key="12">
    <source>
        <dbReference type="EMBL" id="GJJ73528.1"/>
    </source>
</evidence>
<keyword evidence="13" id="KW-1185">Reference proteome</keyword>
<dbReference type="GO" id="GO:0045944">
    <property type="term" value="P:positive regulation of transcription by RNA polymerase II"/>
    <property type="evidence" value="ECO:0007669"/>
    <property type="project" value="TreeGrafter"/>
</dbReference>
<organism evidence="12 13">
    <name type="scientific">Entomortierella parvispora</name>
    <dbReference type="NCBI Taxonomy" id="205924"/>
    <lineage>
        <taxon>Eukaryota</taxon>
        <taxon>Fungi</taxon>
        <taxon>Fungi incertae sedis</taxon>
        <taxon>Mucoromycota</taxon>
        <taxon>Mortierellomycotina</taxon>
        <taxon>Mortierellomycetes</taxon>
        <taxon>Mortierellales</taxon>
        <taxon>Mortierellaceae</taxon>
        <taxon>Entomortierella</taxon>
    </lineage>
</organism>
<dbReference type="SUPFAM" id="SSF57667">
    <property type="entry name" value="beta-beta-alpha zinc fingers"/>
    <property type="match status" value="2"/>
</dbReference>
<feature type="compositionally biased region" description="Low complexity" evidence="10">
    <location>
        <begin position="430"/>
        <end position="443"/>
    </location>
</feature>
<keyword evidence="6" id="KW-0862">Zinc</keyword>
<evidence type="ECO:0000256" key="2">
    <source>
        <dbReference type="ARBA" id="ARBA00022491"/>
    </source>
</evidence>
<dbReference type="PANTHER" id="PTHR47257">
    <property type="entry name" value="PH-RESPONSE TRANSCRIPTION FACTOR PACC/RIM101"/>
    <property type="match status" value="1"/>
</dbReference>
<feature type="compositionally biased region" description="Low complexity" evidence="10">
    <location>
        <begin position="585"/>
        <end position="599"/>
    </location>
</feature>
<evidence type="ECO:0000256" key="3">
    <source>
        <dbReference type="ARBA" id="ARBA00022723"/>
    </source>
</evidence>
<comment type="subcellular location">
    <subcellularLocation>
        <location evidence="1">Nucleus</location>
    </subcellularLocation>
</comment>
<dbReference type="GO" id="GO:0005634">
    <property type="term" value="C:nucleus"/>
    <property type="evidence" value="ECO:0007669"/>
    <property type="project" value="UniProtKB-SubCell"/>
</dbReference>
<reference evidence="12" key="2">
    <citation type="journal article" date="2022" name="Microbiol. Resour. Announc.">
        <title>Whole-Genome Sequence of Entomortierella parvispora E1425, a Mucoromycotan Fungus Associated with Burkholderiaceae-Related Endosymbiotic Bacteria.</title>
        <authorList>
            <person name="Herlambang A."/>
            <person name="Guo Y."/>
            <person name="Takashima Y."/>
            <person name="Narisawa K."/>
            <person name="Ohta H."/>
            <person name="Nishizawa T."/>
        </authorList>
    </citation>
    <scope>NUCLEOTIDE SEQUENCE</scope>
    <source>
        <strain evidence="12">E1425</strain>
    </source>
</reference>
<keyword evidence="2" id="KW-0678">Repressor</keyword>
<evidence type="ECO:0000256" key="6">
    <source>
        <dbReference type="ARBA" id="ARBA00022833"/>
    </source>
</evidence>
<feature type="region of interest" description="Disordered" evidence="10">
    <location>
        <begin position="732"/>
        <end position="751"/>
    </location>
</feature>
<dbReference type="SMART" id="SM00355">
    <property type="entry name" value="ZnF_C2H2"/>
    <property type="match status" value="3"/>
</dbReference>
<dbReference type="Proteomes" id="UP000827284">
    <property type="component" value="Unassembled WGS sequence"/>
</dbReference>
<name>A0A9P3HBQ8_9FUNG</name>
<dbReference type="Pfam" id="PF00096">
    <property type="entry name" value="zf-C2H2"/>
    <property type="match status" value="1"/>
</dbReference>
<dbReference type="InterPro" id="IPR013087">
    <property type="entry name" value="Znf_C2H2_type"/>
</dbReference>
<feature type="region of interest" description="Disordered" evidence="10">
    <location>
        <begin position="808"/>
        <end position="829"/>
    </location>
</feature>
<keyword evidence="3" id="KW-0479">Metal-binding</keyword>
<dbReference type="Gene3D" id="3.30.160.60">
    <property type="entry name" value="Classic Zinc Finger"/>
    <property type="match status" value="2"/>
</dbReference>
<evidence type="ECO:0000313" key="13">
    <source>
        <dbReference type="Proteomes" id="UP000827284"/>
    </source>
</evidence>
<evidence type="ECO:0000256" key="10">
    <source>
        <dbReference type="SAM" id="MobiDB-lite"/>
    </source>
</evidence>
<sequence length="829" mass="91601">MASDSLSTPTVTVDEATVKTDADSPSPTPSTPTFVFSDSYICQWEACQQKFDDAELLYSHLRDDHVGRKAKHNLCLTCHWENCTAPTFTKRDHITSHLRVHVSLKPHRCETCGKSFKRPQDLRKHVKTHDPDEDTDDSDPRPAAVPHGKKAKKVTAATAVPVKLLQPNDCPTIPLTPPTTLDHSPSIPRASLSPYTMPLSPADTAESWNPGLSSPSYSTSSDLFSSPNAQDLELELMNPTFNTPGAYYGDFTLNGYEELMSPITSKRSRDDSDMALADSLELFAIEAKRKRLEPSYNKEIMDHLDSLSSLLDQETSKTSSILDAFQDMKDWDQVNELNQFCATLLEDVSGEVFEPHAFDTSLFPELLEGPKLEPMDSTFTGYGDTPDVFSAGPLTPSGVSIFGDLPEDAYLLSPAFGSESSPWDVSDDQPTTTPTPSVRRPSPVRNAMLSSRFNNPYCVSLPLLHKPEIKQEVEEEPMFPTVSTPETRTYTSMNNLTRQNEERRRLAERVSHAPFGMMLMQMPQKQRKKVEVKSRSPADAQTILDAAPDVPKTPLSIDEGTDVAVHDKKQGQTKELSSEQESDDGSATASPSTSPGSASKFEGYIRRARASQAAVAEAAVAEAAVAEATRKDSAESTPMDTITQQFEKTHIDSEDSTPLAKQRATRPVMEGDLARKMKAAKARTLCLREPQRRKHAELLVELMKGINALQTTRRLREAQVWDTSRSMYPQAATTLQQEERQPTTRGPATDLGYSHLRSALEESESSDNSVQESSVLDEGSITADSPVIYPISEIHRTSAVPFELSEEERRFIEEDNAKTAAEAAARSKE</sequence>
<feature type="domain" description="C2H2-type" evidence="11">
    <location>
        <begin position="107"/>
        <end position="134"/>
    </location>
</feature>
<evidence type="ECO:0000256" key="7">
    <source>
        <dbReference type="ARBA" id="ARBA00023242"/>
    </source>
</evidence>
<reference evidence="12" key="1">
    <citation type="submission" date="2021-11" db="EMBL/GenBank/DDBJ databases">
        <authorList>
            <person name="Herlambang A."/>
            <person name="Guo Y."/>
            <person name="Takashima Y."/>
            <person name="Nishizawa T."/>
        </authorList>
    </citation>
    <scope>NUCLEOTIDE SEQUENCE</scope>
    <source>
        <strain evidence="12">E1425</strain>
    </source>
</reference>
<evidence type="ECO:0000256" key="1">
    <source>
        <dbReference type="ARBA" id="ARBA00004123"/>
    </source>
</evidence>
<dbReference type="AlphaFoldDB" id="A0A9P3HBQ8"/>
<feature type="compositionally biased region" description="Low complexity" evidence="10">
    <location>
        <begin position="818"/>
        <end position="829"/>
    </location>
</feature>
<dbReference type="InterPro" id="IPR036236">
    <property type="entry name" value="Znf_C2H2_sf"/>
</dbReference>
<gene>
    <name evidence="12" type="ORF">EMPS_05886</name>
</gene>
<comment type="similarity">
    <text evidence="8">Belongs to the pacC/RIM101 family.</text>
</comment>
<proteinExistence type="inferred from homology"/>
<protein>
    <recommendedName>
        <fullName evidence="11">C2H2-type domain-containing protein</fullName>
    </recommendedName>
</protein>
<dbReference type="OrthoDB" id="6155966at2759"/>
<evidence type="ECO:0000256" key="8">
    <source>
        <dbReference type="ARBA" id="ARBA00038089"/>
    </source>
</evidence>
<dbReference type="EMBL" id="BQFW01000008">
    <property type="protein sequence ID" value="GJJ73528.1"/>
    <property type="molecule type" value="Genomic_DNA"/>
</dbReference>
<evidence type="ECO:0000256" key="4">
    <source>
        <dbReference type="ARBA" id="ARBA00022737"/>
    </source>
</evidence>
<feature type="region of interest" description="Disordered" evidence="10">
    <location>
        <begin position="759"/>
        <end position="792"/>
    </location>
</feature>
<feature type="compositionally biased region" description="Polar residues" evidence="10">
    <location>
        <begin position="1"/>
        <end position="11"/>
    </location>
</feature>
<feature type="region of interest" description="Disordered" evidence="10">
    <location>
        <begin position="646"/>
        <end position="667"/>
    </location>
</feature>
<feature type="domain" description="C2H2-type" evidence="11">
    <location>
        <begin position="40"/>
        <end position="70"/>
    </location>
</feature>
<feature type="region of interest" description="Disordered" evidence="10">
    <location>
        <begin position="120"/>
        <end position="154"/>
    </location>
</feature>
<accession>A0A9P3HBQ8</accession>
<feature type="region of interest" description="Disordered" evidence="10">
    <location>
        <begin position="418"/>
        <end position="443"/>
    </location>
</feature>
<keyword evidence="4" id="KW-0677">Repeat</keyword>
<dbReference type="PANTHER" id="PTHR47257:SF1">
    <property type="entry name" value="PH-RESPONSE TRANSCRIPTION FACTOR PACC_RIM101"/>
    <property type="match status" value="1"/>
</dbReference>
<dbReference type="GO" id="GO:0008270">
    <property type="term" value="F:zinc ion binding"/>
    <property type="evidence" value="ECO:0007669"/>
    <property type="project" value="UniProtKB-KW"/>
</dbReference>
<evidence type="ECO:0000259" key="11">
    <source>
        <dbReference type="PROSITE" id="PS50157"/>
    </source>
</evidence>
<dbReference type="FunFam" id="3.30.160.60:FF:002343">
    <property type="entry name" value="Zinc finger protein 33A"/>
    <property type="match status" value="1"/>
</dbReference>
<comment type="caution">
    <text evidence="12">The sequence shown here is derived from an EMBL/GenBank/DDBJ whole genome shotgun (WGS) entry which is preliminary data.</text>
</comment>
<feature type="region of interest" description="Disordered" evidence="10">
    <location>
        <begin position="1"/>
        <end position="30"/>
    </location>
</feature>
<dbReference type="InterPro" id="IPR050806">
    <property type="entry name" value="pacC/RIM101"/>
</dbReference>
<feature type="region of interest" description="Disordered" evidence="10">
    <location>
        <begin position="518"/>
        <end position="599"/>
    </location>
</feature>
<dbReference type="PROSITE" id="PS50157">
    <property type="entry name" value="ZINC_FINGER_C2H2_2"/>
    <property type="match status" value="2"/>
</dbReference>
<feature type="compositionally biased region" description="Basic and acidic residues" evidence="10">
    <location>
        <begin position="808"/>
        <end position="817"/>
    </location>
</feature>
<keyword evidence="5 9" id="KW-0863">Zinc-finger</keyword>
<keyword evidence="7" id="KW-0539">Nucleus</keyword>
<evidence type="ECO:0000256" key="9">
    <source>
        <dbReference type="PROSITE-ProRule" id="PRU00042"/>
    </source>
</evidence>
<dbReference type="PROSITE" id="PS00028">
    <property type="entry name" value="ZINC_FINGER_C2H2_1"/>
    <property type="match status" value="2"/>
</dbReference>
<evidence type="ECO:0000256" key="5">
    <source>
        <dbReference type="ARBA" id="ARBA00022771"/>
    </source>
</evidence>